<name>C4K579_HAMD5</name>
<sequence>MANNLHGDIQKTAESVLTPSVGDQSQSKVRHRGNHGCPRIGQQDW</sequence>
<organism evidence="2 3">
    <name type="scientific">Hamiltonella defensa subsp. Acyrthosiphon pisum (strain 5AT)</name>
    <dbReference type="NCBI Taxonomy" id="572265"/>
    <lineage>
        <taxon>Bacteria</taxon>
        <taxon>Pseudomonadati</taxon>
        <taxon>Pseudomonadota</taxon>
        <taxon>Gammaproteobacteria</taxon>
        <taxon>Enterobacterales</taxon>
        <taxon>Enterobacteriaceae</taxon>
        <taxon>aphid secondary symbionts</taxon>
        <taxon>Candidatus Williamhamiltonella</taxon>
    </lineage>
</organism>
<reference evidence="2 3" key="1">
    <citation type="journal article" date="2009" name="Proc. Natl. Acad. Sci. U.S.A.">
        <title>Hamiltonella defensa, genome evolution of protective bacterial endosymbiont from pathogenic ancestors.</title>
        <authorList>
            <person name="Degnan P.H."/>
            <person name="Yu Y."/>
            <person name="Sisneros N."/>
            <person name="Wing R.A."/>
            <person name="Moran N.A."/>
        </authorList>
    </citation>
    <scope>NUCLEOTIDE SEQUENCE [LARGE SCALE GENOMIC DNA]</scope>
    <source>
        <strain evidence="3">5AT</strain>
    </source>
</reference>
<keyword evidence="3" id="KW-1185">Reference proteome</keyword>
<protein>
    <submittedName>
        <fullName evidence="2">Uncharacterized protein</fullName>
    </submittedName>
</protein>
<dbReference type="KEGG" id="hde:HDEF_1026"/>
<gene>
    <name evidence="2" type="ordered locus">HDEF_1026</name>
</gene>
<proteinExistence type="predicted"/>
<evidence type="ECO:0000313" key="3">
    <source>
        <dbReference type="Proteomes" id="UP000002334"/>
    </source>
</evidence>
<dbReference type="AlphaFoldDB" id="C4K579"/>
<feature type="region of interest" description="Disordered" evidence="1">
    <location>
        <begin position="1"/>
        <end position="45"/>
    </location>
</feature>
<evidence type="ECO:0000313" key="2">
    <source>
        <dbReference type="EMBL" id="ACQ67722.1"/>
    </source>
</evidence>
<feature type="compositionally biased region" description="Polar residues" evidence="1">
    <location>
        <begin position="12"/>
        <end position="27"/>
    </location>
</feature>
<dbReference type="HOGENOM" id="CLU_3200553_0_0_6"/>
<dbReference type="Proteomes" id="UP000002334">
    <property type="component" value="Chromosome"/>
</dbReference>
<accession>C4K579</accession>
<evidence type="ECO:0000256" key="1">
    <source>
        <dbReference type="SAM" id="MobiDB-lite"/>
    </source>
</evidence>
<dbReference type="EMBL" id="CP001277">
    <property type="protein sequence ID" value="ACQ67722.1"/>
    <property type="molecule type" value="Genomic_DNA"/>
</dbReference>